<feature type="compositionally biased region" description="Gly residues" evidence="1">
    <location>
        <begin position="43"/>
        <end position="64"/>
    </location>
</feature>
<feature type="region of interest" description="Disordered" evidence="1">
    <location>
        <begin position="43"/>
        <end position="100"/>
    </location>
</feature>
<sequence length="100" mass="10029">MPFGGACARKSARRSRSALIAALTVLLVQTLIVWNFSSLDSGDTGGTGGGATGGGATGGGGGGAVREKRDRLGENKAYGENPRAGGEQGGKASLRHKRQT</sequence>
<evidence type="ECO:0000256" key="1">
    <source>
        <dbReference type="SAM" id="MobiDB-lite"/>
    </source>
</evidence>
<evidence type="ECO:0000313" key="4">
    <source>
        <dbReference type="Proteomes" id="UP000727407"/>
    </source>
</evidence>
<protein>
    <submittedName>
        <fullName evidence="3">Xylosyltransferase 1</fullName>
    </submittedName>
</protein>
<dbReference type="Proteomes" id="UP000727407">
    <property type="component" value="Unassembled WGS sequence"/>
</dbReference>
<feature type="compositionally biased region" description="Basic and acidic residues" evidence="1">
    <location>
        <begin position="65"/>
        <end position="74"/>
    </location>
</feature>
<organism evidence="3 4">
    <name type="scientific">Clarias magur</name>
    <name type="common">Asian catfish</name>
    <name type="synonym">Macropteronotus magur</name>
    <dbReference type="NCBI Taxonomy" id="1594786"/>
    <lineage>
        <taxon>Eukaryota</taxon>
        <taxon>Metazoa</taxon>
        <taxon>Chordata</taxon>
        <taxon>Craniata</taxon>
        <taxon>Vertebrata</taxon>
        <taxon>Euteleostomi</taxon>
        <taxon>Actinopterygii</taxon>
        <taxon>Neopterygii</taxon>
        <taxon>Teleostei</taxon>
        <taxon>Ostariophysi</taxon>
        <taxon>Siluriformes</taxon>
        <taxon>Clariidae</taxon>
        <taxon>Clarias</taxon>
    </lineage>
</organism>
<feature type="transmembrane region" description="Helical" evidence="2">
    <location>
        <begin position="18"/>
        <end position="37"/>
    </location>
</feature>
<accession>A0A8J4TNY3</accession>
<gene>
    <name evidence="3" type="primary">xylt1</name>
    <name evidence="3" type="ORF">DAT39_018826</name>
</gene>
<evidence type="ECO:0000256" key="2">
    <source>
        <dbReference type="SAM" id="Phobius"/>
    </source>
</evidence>
<dbReference type="OrthoDB" id="8889598at2759"/>
<proteinExistence type="predicted"/>
<reference evidence="3" key="1">
    <citation type="submission" date="2020-07" db="EMBL/GenBank/DDBJ databases">
        <title>Clarias magur genome sequencing, assembly and annotation.</title>
        <authorList>
            <person name="Kushwaha B."/>
            <person name="Kumar R."/>
            <person name="Das P."/>
            <person name="Joshi C.G."/>
            <person name="Kumar D."/>
            <person name="Nagpure N.S."/>
            <person name="Pandey M."/>
            <person name="Agarwal S."/>
            <person name="Srivastava S."/>
            <person name="Singh M."/>
            <person name="Sahoo L."/>
            <person name="Jayasankar P."/>
            <person name="Meher P.K."/>
            <person name="Koringa P.G."/>
            <person name="Iquebal M.A."/>
            <person name="Das S.P."/>
            <person name="Bit A."/>
            <person name="Patnaik S."/>
            <person name="Patel N."/>
            <person name="Shah T.M."/>
            <person name="Hinsu A."/>
            <person name="Jena J.K."/>
        </authorList>
    </citation>
    <scope>NUCLEOTIDE SEQUENCE</scope>
    <source>
        <strain evidence="3">CIFAMagur01</strain>
        <tissue evidence="3">Testis</tissue>
    </source>
</reference>
<evidence type="ECO:0000313" key="3">
    <source>
        <dbReference type="EMBL" id="KAF5891473.1"/>
    </source>
</evidence>
<keyword evidence="2" id="KW-1133">Transmembrane helix</keyword>
<name>A0A8J4TNY3_CLAMG</name>
<dbReference type="AlphaFoldDB" id="A0A8J4TNY3"/>
<dbReference type="EMBL" id="QNUK01000580">
    <property type="protein sequence ID" value="KAF5891473.1"/>
    <property type="molecule type" value="Genomic_DNA"/>
</dbReference>
<keyword evidence="2" id="KW-0472">Membrane</keyword>
<comment type="caution">
    <text evidence="3">The sequence shown here is derived from an EMBL/GenBank/DDBJ whole genome shotgun (WGS) entry which is preliminary data.</text>
</comment>
<feature type="non-terminal residue" evidence="3">
    <location>
        <position position="100"/>
    </location>
</feature>
<keyword evidence="2" id="KW-0812">Transmembrane</keyword>
<keyword evidence="4" id="KW-1185">Reference proteome</keyword>